<gene>
    <name evidence="2" type="ORF">AVEN_249284_1</name>
</gene>
<sequence length="333" mass="37415">MKSQHESTKKAKDKRKLVGMHNRKTSEWHPASLLCKRFNVPNPFPNSSEVSGSQKSKSLFDHISFESREIEQDSQPSNSSSKIKAVEETFPVHNEKYADKLPENSLSVSANKNENIQPSETGRPPIDFFKDIFENSSSDEEDSPSAETENPKTPAETEIAEEEKTSSITTSEAVVPSNKTTENKKVGFGVFANLDLDALNQKTPKLRTERRESSESKCEVMDTSENLPNENGATGDKASITVENSTLSSDLYGPELPPNFSESSYSTPPKFESKKKAKHKVKHKRKHHKHKNKKKKKKHSSHKSSEDSSFDSDEDIPPTVILEKFKKLQKVLK</sequence>
<dbReference type="AlphaFoldDB" id="A0A4Y2K5G6"/>
<feature type="region of interest" description="Disordered" evidence="1">
    <location>
        <begin position="199"/>
        <end position="318"/>
    </location>
</feature>
<feature type="compositionally biased region" description="Polar residues" evidence="1">
    <location>
        <begin position="223"/>
        <end position="232"/>
    </location>
</feature>
<dbReference type="PANTHER" id="PTHR13384">
    <property type="entry name" value="G PATCH DOMAIN-CONTAINING PROTEIN 1"/>
    <property type="match status" value="1"/>
</dbReference>
<dbReference type="EMBL" id="BGPR01004248">
    <property type="protein sequence ID" value="GBM97581.1"/>
    <property type="molecule type" value="Genomic_DNA"/>
</dbReference>
<comment type="caution">
    <text evidence="2">The sequence shown here is derived from an EMBL/GenBank/DDBJ whole genome shotgun (WGS) entry which is preliminary data.</text>
</comment>
<feature type="compositionally biased region" description="Polar residues" evidence="1">
    <location>
        <begin position="73"/>
        <end position="82"/>
    </location>
</feature>
<feature type="region of interest" description="Disordered" evidence="1">
    <location>
        <begin position="39"/>
        <end position="183"/>
    </location>
</feature>
<dbReference type="Proteomes" id="UP000499080">
    <property type="component" value="Unassembled WGS sequence"/>
</dbReference>
<evidence type="ECO:0000256" key="1">
    <source>
        <dbReference type="SAM" id="MobiDB-lite"/>
    </source>
</evidence>
<feature type="compositionally biased region" description="Basic residues" evidence="1">
    <location>
        <begin position="11"/>
        <end position="23"/>
    </location>
</feature>
<proteinExistence type="predicted"/>
<evidence type="ECO:0000313" key="2">
    <source>
        <dbReference type="EMBL" id="GBM97581.1"/>
    </source>
</evidence>
<organism evidence="2 3">
    <name type="scientific">Araneus ventricosus</name>
    <name type="common">Orbweaver spider</name>
    <name type="synonym">Epeira ventricosa</name>
    <dbReference type="NCBI Taxonomy" id="182803"/>
    <lineage>
        <taxon>Eukaryota</taxon>
        <taxon>Metazoa</taxon>
        <taxon>Ecdysozoa</taxon>
        <taxon>Arthropoda</taxon>
        <taxon>Chelicerata</taxon>
        <taxon>Arachnida</taxon>
        <taxon>Araneae</taxon>
        <taxon>Araneomorphae</taxon>
        <taxon>Entelegynae</taxon>
        <taxon>Araneoidea</taxon>
        <taxon>Araneidae</taxon>
        <taxon>Araneus</taxon>
    </lineage>
</organism>
<feature type="compositionally biased region" description="Basic residues" evidence="1">
    <location>
        <begin position="273"/>
        <end position="302"/>
    </location>
</feature>
<feature type="compositionally biased region" description="Basic and acidic residues" evidence="1">
    <location>
        <begin position="1"/>
        <end position="10"/>
    </location>
</feature>
<feature type="compositionally biased region" description="Basic and acidic residues" evidence="1">
    <location>
        <begin position="93"/>
        <end position="102"/>
    </location>
</feature>
<dbReference type="OrthoDB" id="20507at2759"/>
<feature type="compositionally biased region" description="Low complexity" evidence="1">
    <location>
        <begin position="47"/>
        <end position="57"/>
    </location>
</feature>
<feature type="compositionally biased region" description="Low complexity" evidence="1">
    <location>
        <begin position="145"/>
        <end position="157"/>
    </location>
</feature>
<dbReference type="GO" id="GO:0003723">
    <property type="term" value="F:RNA binding"/>
    <property type="evidence" value="ECO:0007669"/>
    <property type="project" value="TreeGrafter"/>
</dbReference>
<dbReference type="PANTHER" id="PTHR13384:SF19">
    <property type="entry name" value="G PATCH DOMAIN-CONTAINING PROTEIN 1"/>
    <property type="match status" value="1"/>
</dbReference>
<accession>A0A4Y2K5G6</accession>
<feature type="region of interest" description="Disordered" evidence="1">
    <location>
        <begin position="1"/>
        <end position="25"/>
    </location>
</feature>
<reference evidence="2 3" key="1">
    <citation type="journal article" date="2019" name="Sci. Rep.">
        <title>Orb-weaving spider Araneus ventricosus genome elucidates the spidroin gene catalogue.</title>
        <authorList>
            <person name="Kono N."/>
            <person name="Nakamura H."/>
            <person name="Ohtoshi R."/>
            <person name="Moran D.A.P."/>
            <person name="Shinohara A."/>
            <person name="Yoshida Y."/>
            <person name="Fujiwara M."/>
            <person name="Mori M."/>
            <person name="Tomita M."/>
            <person name="Arakawa K."/>
        </authorList>
    </citation>
    <scope>NUCLEOTIDE SEQUENCE [LARGE SCALE GENOMIC DNA]</scope>
</reference>
<keyword evidence="3" id="KW-1185">Reference proteome</keyword>
<protein>
    <recommendedName>
        <fullName evidence="4">G patch domain-containing protein 1</fullName>
    </recommendedName>
</protein>
<evidence type="ECO:0000313" key="3">
    <source>
        <dbReference type="Proteomes" id="UP000499080"/>
    </source>
</evidence>
<feature type="compositionally biased region" description="Basic and acidic residues" evidence="1">
    <location>
        <begin position="206"/>
        <end position="220"/>
    </location>
</feature>
<name>A0A4Y2K5G6_ARAVE</name>
<evidence type="ECO:0008006" key="4">
    <source>
        <dbReference type="Google" id="ProtNLM"/>
    </source>
</evidence>
<feature type="compositionally biased region" description="Polar residues" evidence="1">
    <location>
        <begin position="104"/>
        <end position="120"/>
    </location>
</feature>
<dbReference type="GO" id="GO:0005634">
    <property type="term" value="C:nucleus"/>
    <property type="evidence" value="ECO:0007669"/>
    <property type="project" value="TreeGrafter"/>
</dbReference>
<feature type="compositionally biased region" description="Basic and acidic residues" evidence="1">
    <location>
        <begin position="58"/>
        <end position="71"/>
    </location>
</feature>